<dbReference type="Proteomes" id="UP000576480">
    <property type="component" value="Unassembled WGS sequence"/>
</dbReference>
<dbReference type="EMBL" id="BLSB01000222">
    <property type="protein sequence ID" value="GFP35794.1"/>
    <property type="molecule type" value="Genomic_DNA"/>
</dbReference>
<name>A0A6V8PV93_9ACTN</name>
<dbReference type="AlphaFoldDB" id="A0A6V8PV93"/>
<protein>
    <submittedName>
        <fullName evidence="1">Uncharacterized protein</fullName>
    </submittedName>
</protein>
<reference evidence="1 2" key="1">
    <citation type="journal article" date="2020" name="Front. Microbiol.">
        <title>Single-cell genomics of novel Actinobacteria with the Wood-Ljungdahl pathway discovered in a serpentinizing system.</title>
        <authorList>
            <person name="Merino N."/>
            <person name="Kawai M."/>
            <person name="Boyd E.S."/>
            <person name="Colman D.R."/>
            <person name="McGlynn S.E."/>
            <person name="Nealson K.H."/>
            <person name="Kurokawa K."/>
            <person name="Hongoh Y."/>
        </authorList>
    </citation>
    <scope>NUCLEOTIDE SEQUENCE [LARGE SCALE GENOMIC DNA]</scope>
    <source>
        <strain evidence="1 2">S43</strain>
    </source>
</reference>
<evidence type="ECO:0000313" key="2">
    <source>
        <dbReference type="Proteomes" id="UP000576480"/>
    </source>
</evidence>
<evidence type="ECO:0000313" key="1">
    <source>
        <dbReference type="EMBL" id="GFP35794.1"/>
    </source>
</evidence>
<accession>A0A6V8PV93</accession>
<sequence>MGVPASSISLKATGWAGMRIATVGRPAVTISGTTSVLGSTKVRGPGQNFSMSFLALSSTEEHSFSVEENSARWTI</sequence>
<feature type="non-terminal residue" evidence="1">
    <location>
        <position position="75"/>
    </location>
</feature>
<comment type="caution">
    <text evidence="1">The sequence shown here is derived from an EMBL/GenBank/DDBJ whole genome shotgun (WGS) entry which is preliminary data.</text>
</comment>
<proteinExistence type="predicted"/>
<organism evidence="1 2">
    <name type="scientific">Candidatus Hakubella thermalkaliphila</name>
    <dbReference type="NCBI Taxonomy" id="2754717"/>
    <lineage>
        <taxon>Bacteria</taxon>
        <taxon>Bacillati</taxon>
        <taxon>Actinomycetota</taxon>
        <taxon>Actinomycetota incertae sedis</taxon>
        <taxon>Candidatus Hakubellales</taxon>
        <taxon>Candidatus Hakubellaceae</taxon>
        <taxon>Candidatus Hakubella</taxon>
    </lineage>
</organism>
<gene>
    <name evidence="1" type="ORF">HKBW3S43_01582</name>
</gene>